<dbReference type="AlphaFoldDB" id="A0AAD8YM51"/>
<gene>
    <name evidence="2" type="ORF">QTG54_001624</name>
</gene>
<organism evidence="2 3">
    <name type="scientific">Skeletonema marinoi</name>
    <dbReference type="NCBI Taxonomy" id="267567"/>
    <lineage>
        <taxon>Eukaryota</taxon>
        <taxon>Sar</taxon>
        <taxon>Stramenopiles</taxon>
        <taxon>Ochrophyta</taxon>
        <taxon>Bacillariophyta</taxon>
        <taxon>Coscinodiscophyceae</taxon>
        <taxon>Thalassiosirophycidae</taxon>
        <taxon>Thalassiosirales</taxon>
        <taxon>Skeletonemataceae</taxon>
        <taxon>Skeletonema</taxon>
        <taxon>Skeletonema marinoi-dohrnii complex</taxon>
    </lineage>
</organism>
<evidence type="ECO:0000256" key="1">
    <source>
        <dbReference type="SAM" id="MobiDB-lite"/>
    </source>
</evidence>
<feature type="region of interest" description="Disordered" evidence="1">
    <location>
        <begin position="19"/>
        <end position="42"/>
    </location>
</feature>
<name>A0AAD8YM51_9STRA</name>
<protein>
    <submittedName>
        <fullName evidence="2">Uncharacterized protein</fullName>
    </submittedName>
</protein>
<keyword evidence="3" id="KW-1185">Reference proteome</keyword>
<dbReference type="Proteomes" id="UP001224775">
    <property type="component" value="Unassembled WGS sequence"/>
</dbReference>
<evidence type="ECO:0000313" key="2">
    <source>
        <dbReference type="EMBL" id="KAK1747661.1"/>
    </source>
</evidence>
<accession>A0AAD8YM51</accession>
<sequence>MANDMDDFLVGSPSKFEWQRQSSSASSTAQVETDGVDSHSHQAASLQQCAKMMSTMANLIQASNTYADTIAERSSDFIEEMKKDIVKLAESSFRLRHACLP</sequence>
<comment type="caution">
    <text evidence="2">The sequence shown here is derived from an EMBL/GenBank/DDBJ whole genome shotgun (WGS) entry which is preliminary data.</text>
</comment>
<evidence type="ECO:0000313" key="3">
    <source>
        <dbReference type="Proteomes" id="UP001224775"/>
    </source>
</evidence>
<proteinExistence type="predicted"/>
<reference evidence="2" key="1">
    <citation type="submission" date="2023-06" db="EMBL/GenBank/DDBJ databases">
        <title>Survivors Of The Sea: Transcriptome response of Skeletonema marinoi to long-term dormancy.</title>
        <authorList>
            <person name="Pinder M.I.M."/>
            <person name="Kourtchenko O."/>
            <person name="Robertson E.K."/>
            <person name="Larsson T."/>
            <person name="Maumus F."/>
            <person name="Osuna-Cruz C.M."/>
            <person name="Vancaester E."/>
            <person name="Stenow R."/>
            <person name="Vandepoele K."/>
            <person name="Ploug H."/>
            <person name="Bruchert V."/>
            <person name="Godhe A."/>
            <person name="Topel M."/>
        </authorList>
    </citation>
    <scope>NUCLEOTIDE SEQUENCE</scope>
    <source>
        <strain evidence="2">R05AC</strain>
    </source>
</reference>
<dbReference type="EMBL" id="JATAAI010000002">
    <property type="protein sequence ID" value="KAK1747661.1"/>
    <property type="molecule type" value="Genomic_DNA"/>
</dbReference>